<dbReference type="GO" id="GO:0004222">
    <property type="term" value="F:metalloendopeptidase activity"/>
    <property type="evidence" value="ECO:0007669"/>
    <property type="project" value="InterPro"/>
</dbReference>
<dbReference type="InterPro" id="IPR007863">
    <property type="entry name" value="Peptidase_M16_C"/>
</dbReference>
<dbReference type="InterPro" id="IPR054734">
    <property type="entry name" value="PqqF-like_C_4"/>
</dbReference>
<dbReference type="Pfam" id="PF00675">
    <property type="entry name" value="Peptidase_M16"/>
    <property type="match status" value="1"/>
</dbReference>
<accession>A0A9P6UJD2</accession>
<evidence type="ECO:0000256" key="5">
    <source>
        <dbReference type="ARBA" id="ARBA00022833"/>
    </source>
</evidence>
<evidence type="ECO:0000259" key="9">
    <source>
        <dbReference type="Pfam" id="PF00675"/>
    </source>
</evidence>
<feature type="domain" description="Peptidase M16 middle/third" evidence="11">
    <location>
        <begin position="394"/>
        <end position="682"/>
    </location>
</feature>
<sequence>MTSKEALPAGFETSPDGTHAVFMKPIESSPNDKRSYRLVRLNNELEVLLIHDAIADKSAAALDVHVGHLSDPDNLQGLAHYLEHLLFLGTEKYPRENDYKEFLAQHAGKSNASTSLDHTNFHFEVGHAHLEQALDRFAQFFISPAFNESCTDREIRAVDSEFKRNLQMDGRRLFQLGKHLSGRTHPFWHFGTGNLITLRDLPTEEGINTRDELIKFYHKYYSSSIMKLAIVGRESLDELTGWAIEKFSAIRNLGIAPPSYPGPPLTPKELLSMVYVKPVQDLRTLEVKFPFSDTSRHYTLQPARYINHIVGYEGTGSILSLLKRKDWASAISAANPGGGVGFEFLSFVVSLTKEGLLHCEEIIEIIFQFVKLLQQERVVPHIWDEVTSLASTGFQFKEMMRPADYVVTQAGAMQRGYAPEWVLSGSELIRGNDPHVLQGFINELQVDQWVGRIVTQDLSVVPGGAFTQTERWYGTQYHVEPVSPALLDRLRQGLELHPELHMPLPNEYLPKDFETHKVPTSEPLTHPTLIKHTPLTRLWHKKDDVFWVPKVNIHFKFTAPLATANPSNLVKSMLYVALVKDALNEEAYTAQVAGLDYSLDSNINGIHLTIRGYNDKAHLLLERVIHTMRNLQVEPERFTRIKDQIERTHRNTYLVNPFQHASYHLQVIHQEKLWTFMERLDALEFIVAPEEIQQFYPEMLSRLHVEGLVHGNMDREQALRASQIVEEGLGAETRTLVPSELTAMRSLLLPEGCQAVYQRDTPDPSNLNSGIEYYIQMENAPHLPNTTMSQDTSTTGRTNKDRRTTKALAQILAQIIQEPCFHQLRTTEQLGYIVQSGVRNFGPLTGIKILVQSERDPIYVESRIEAFLATRIHDLLFKTMTVQDFERQVQSLIEKKLRKDMKLREETSRYWGQIMSGYYDFWEVKEEVEVMRRVTLEDARKFFMEWIIPGAGRAKKVSVHIRSQNLNKPHAAKVEVKAFDEKEKDIKEEVIALKEGTLLIEDVVAFKAELELSRAPVPIIDLLRYSKL</sequence>
<protein>
    <submittedName>
        <fullName evidence="13">Insulinase (Peptidase M16)</fullName>
    </submittedName>
</protein>
<feature type="domain" description="Coenzyme PQQ synthesis protein F-like C-terminal lobe" evidence="12">
    <location>
        <begin position="811"/>
        <end position="911"/>
    </location>
</feature>
<keyword evidence="3" id="KW-0479">Metal-binding</keyword>
<name>A0A9P6UJD2_9FUNG</name>
<evidence type="ECO:0000256" key="3">
    <source>
        <dbReference type="ARBA" id="ARBA00022723"/>
    </source>
</evidence>
<feature type="domain" description="Peptidase M16 C-terminal" evidence="10">
    <location>
        <begin position="209"/>
        <end position="380"/>
    </location>
</feature>
<dbReference type="PANTHER" id="PTHR43690">
    <property type="entry name" value="NARDILYSIN"/>
    <property type="match status" value="1"/>
</dbReference>
<proteinExistence type="inferred from homology"/>
<dbReference type="InterPro" id="IPR011249">
    <property type="entry name" value="Metalloenz_LuxS/M16"/>
</dbReference>
<dbReference type="Pfam" id="PF05193">
    <property type="entry name" value="Peptidase_M16_C"/>
    <property type="match status" value="1"/>
</dbReference>
<keyword evidence="6" id="KW-0482">Metalloprotease</keyword>
<dbReference type="GO" id="GO:0046872">
    <property type="term" value="F:metal ion binding"/>
    <property type="evidence" value="ECO:0007669"/>
    <property type="project" value="UniProtKB-KW"/>
</dbReference>
<evidence type="ECO:0000256" key="4">
    <source>
        <dbReference type="ARBA" id="ARBA00022801"/>
    </source>
</evidence>
<dbReference type="AlphaFoldDB" id="A0A9P6UJD2"/>
<evidence type="ECO:0000313" key="14">
    <source>
        <dbReference type="Proteomes" id="UP000823405"/>
    </source>
</evidence>
<dbReference type="PROSITE" id="PS00143">
    <property type="entry name" value="INSULINASE"/>
    <property type="match status" value="1"/>
</dbReference>
<keyword evidence="2" id="KW-0645">Protease</keyword>
<evidence type="ECO:0000256" key="6">
    <source>
        <dbReference type="ARBA" id="ARBA00023049"/>
    </source>
</evidence>
<gene>
    <name evidence="13" type="primary">IDE1_1</name>
    <name evidence="13" type="ORF">BGZ97_000193</name>
</gene>
<organism evidence="13 14">
    <name type="scientific">Linnemannia gamsii</name>
    <dbReference type="NCBI Taxonomy" id="64522"/>
    <lineage>
        <taxon>Eukaryota</taxon>
        <taxon>Fungi</taxon>
        <taxon>Fungi incertae sedis</taxon>
        <taxon>Mucoromycota</taxon>
        <taxon>Mortierellomycotina</taxon>
        <taxon>Mortierellomycetes</taxon>
        <taxon>Mortierellales</taxon>
        <taxon>Mortierellaceae</taxon>
        <taxon>Linnemannia</taxon>
    </lineage>
</organism>
<keyword evidence="14" id="KW-1185">Reference proteome</keyword>
<evidence type="ECO:0000256" key="7">
    <source>
        <dbReference type="RuleBase" id="RU004447"/>
    </source>
</evidence>
<evidence type="ECO:0000313" key="13">
    <source>
        <dbReference type="EMBL" id="KAG0308016.1"/>
    </source>
</evidence>
<keyword evidence="5" id="KW-0862">Zinc</keyword>
<dbReference type="Gene3D" id="3.30.830.10">
    <property type="entry name" value="Metalloenzyme, LuxS/M16 peptidase-like"/>
    <property type="match status" value="4"/>
</dbReference>
<dbReference type="SUPFAM" id="SSF63411">
    <property type="entry name" value="LuxS/MPP-like metallohydrolase"/>
    <property type="match status" value="4"/>
</dbReference>
<dbReference type="InterPro" id="IPR011765">
    <property type="entry name" value="Pept_M16_N"/>
</dbReference>
<dbReference type="InterPro" id="IPR050626">
    <property type="entry name" value="Peptidase_M16"/>
</dbReference>
<evidence type="ECO:0000256" key="8">
    <source>
        <dbReference type="SAM" id="MobiDB-lite"/>
    </source>
</evidence>
<dbReference type="FunFam" id="3.30.830.10:FF:000003">
    <property type="entry name" value="Insulin-degrading enzyme"/>
    <property type="match status" value="1"/>
</dbReference>
<dbReference type="GO" id="GO:0051603">
    <property type="term" value="P:proteolysis involved in protein catabolic process"/>
    <property type="evidence" value="ECO:0007669"/>
    <property type="project" value="TreeGrafter"/>
</dbReference>
<feature type="region of interest" description="Disordered" evidence="8">
    <location>
        <begin position="782"/>
        <end position="801"/>
    </location>
</feature>
<dbReference type="GO" id="GO:0005739">
    <property type="term" value="C:mitochondrion"/>
    <property type="evidence" value="ECO:0007669"/>
    <property type="project" value="TreeGrafter"/>
</dbReference>
<dbReference type="GO" id="GO:0005829">
    <property type="term" value="C:cytosol"/>
    <property type="evidence" value="ECO:0007669"/>
    <property type="project" value="TreeGrafter"/>
</dbReference>
<dbReference type="Proteomes" id="UP000823405">
    <property type="component" value="Unassembled WGS sequence"/>
</dbReference>
<dbReference type="GO" id="GO:0043171">
    <property type="term" value="P:peptide catabolic process"/>
    <property type="evidence" value="ECO:0007669"/>
    <property type="project" value="TreeGrafter"/>
</dbReference>
<dbReference type="InterPro" id="IPR001431">
    <property type="entry name" value="Pept_M16_Zn_BS"/>
</dbReference>
<dbReference type="FunFam" id="3.30.830.10:FF:000005">
    <property type="entry name" value="nardilysin isoform X1"/>
    <property type="match status" value="1"/>
</dbReference>
<dbReference type="FunFam" id="3.30.830.10:FF:000004">
    <property type="entry name" value="Putative insulin-degrading enzyme"/>
    <property type="match status" value="1"/>
</dbReference>
<comment type="similarity">
    <text evidence="1 7">Belongs to the peptidase M16 family.</text>
</comment>
<reference evidence="13" key="1">
    <citation type="journal article" date="2020" name="Fungal Divers.">
        <title>Resolving the Mortierellaceae phylogeny through synthesis of multi-gene phylogenetics and phylogenomics.</title>
        <authorList>
            <person name="Vandepol N."/>
            <person name="Liber J."/>
            <person name="Desiro A."/>
            <person name="Na H."/>
            <person name="Kennedy M."/>
            <person name="Barry K."/>
            <person name="Grigoriev I.V."/>
            <person name="Miller A.N."/>
            <person name="O'Donnell K."/>
            <person name="Stajich J.E."/>
            <person name="Bonito G."/>
        </authorList>
    </citation>
    <scope>NUCLEOTIDE SEQUENCE</scope>
    <source>
        <strain evidence="13">NVP60</strain>
    </source>
</reference>
<evidence type="ECO:0000256" key="1">
    <source>
        <dbReference type="ARBA" id="ARBA00007261"/>
    </source>
</evidence>
<comment type="caution">
    <text evidence="13">The sequence shown here is derived from an EMBL/GenBank/DDBJ whole genome shotgun (WGS) entry which is preliminary data.</text>
</comment>
<evidence type="ECO:0000259" key="12">
    <source>
        <dbReference type="Pfam" id="PF22456"/>
    </source>
</evidence>
<dbReference type="OrthoDB" id="952271at2759"/>
<dbReference type="PANTHER" id="PTHR43690:SF18">
    <property type="entry name" value="INSULIN-DEGRADING ENZYME-RELATED"/>
    <property type="match status" value="1"/>
</dbReference>
<dbReference type="Pfam" id="PF22456">
    <property type="entry name" value="PqqF-like_C_4"/>
    <property type="match status" value="1"/>
</dbReference>
<feature type="compositionally biased region" description="Polar residues" evidence="8">
    <location>
        <begin position="784"/>
        <end position="797"/>
    </location>
</feature>
<feature type="domain" description="Peptidase M16 N-terminal" evidence="9">
    <location>
        <begin position="47"/>
        <end position="182"/>
    </location>
</feature>
<evidence type="ECO:0000256" key="2">
    <source>
        <dbReference type="ARBA" id="ARBA00022670"/>
    </source>
</evidence>
<evidence type="ECO:0000259" key="10">
    <source>
        <dbReference type="Pfam" id="PF05193"/>
    </source>
</evidence>
<dbReference type="EMBL" id="JAAAIN010001026">
    <property type="protein sequence ID" value="KAG0308016.1"/>
    <property type="molecule type" value="Genomic_DNA"/>
</dbReference>
<dbReference type="InterPro" id="IPR032632">
    <property type="entry name" value="Peptidase_M16_M"/>
</dbReference>
<evidence type="ECO:0000259" key="11">
    <source>
        <dbReference type="Pfam" id="PF16187"/>
    </source>
</evidence>
<keyword evidence="4" id="KW-0378">Hydrolase</keyword>
<dbReference type="Pfam" id="PF16187">
    <property type="entry name" value="Peptidase_M16_M"/>
    <property type="match status" value="1"/>
</dbReference>